<sequence>MQSQSSHQSQSHFAGLERTSSAQDKAMLQRQYRTKEAHALAQLQKLLRDISQVADTHQTRLATIVQATDMIKFLYFRNNMVQELHELPRLEPGHGATVAVDCHLDQCSLADWQWGNDHVDERQQH</sequence>
<proteinExistence type="predicted"/>
<evidence type="ECO:0000256" key="1">
    <source>
        <dbReference type="SAM" id="MobiDB-lite"/>
    </source>
</evidence>
<dbReference type="InParanoid" id="A0A0D0A7W6"/>
<accession>A0A0D0A7W6</accession>
<protein>
    <submittedName>
        <fullName evidence="2">Uncharacterized protein</fullName>
    </submittedName>
</protein>
<evidence type="ECO:0000313" key="2">
    <source>
        <dbReference type="EMBL" id="KIK46190.1"/>
    </source>
</evidence>
<dbReference type="Proteomes" id="UP000054485">
    <property type="component" value="Unassembled WGS sequence"/>
</dbReference>
<feature type="compositionally biased region" description="Low complexity" evidence="1">
    <location>
        <begin position="1"/>
        <end position="12"/>
    </location>
</feature>
<keyword evidence="3" id="KW-1185">Reference proteome</keyword>
<dbReference type="EMBL" id="KN835162">
    <property type="protein sequence ID" value="KIK46190.1"/>
    <property type="molecule type" value="Genomic_DNA"/>
</dbReference>
<gene>
    <name evidence="2" type="ORF">CY34DRAFT_800703</name>
</gene>
<reference evidence="3" key="2">
    <citation type="submission" date="2015-01" db="EMBL/GenBank/DDBJ databases">
        <title>Evolutionary Origins and Diversification of the Mycorrhizal Mutualists.</title>
        <authorList>
            <consortium name="DOE Joint Genome Institute"/>
            <consortium name="Mycorrhizal Genomics Consortium"/>
            <person name="Kohler A."/>
            <person name="Kuo A."/>
            <person name="Nagy L.G."/>
            <person name="Floudas D."/>
            <person name="Copeland A."/>
            <person name="Barry K.W."/>
            <person name="Cichocki N."/>
            <person name="Veneault-Fourrey C."/>
            <person name="LaButti K."/>
            <person name="Lindquist E.A."/>
            <person name="Lipzen A."/>
            <person name="Lundell T."/>
            <person name="Morin E."/>
            <person name="Murat C."/>
            <person name="Riley R."/>
            <person name="Ohm R."/>
            <person name="Sun H."/>
            <person name="Tunlid A."/>
            <person name="Henrissat B."/>
            <person name="Grigoriev I.V."/>
            <person name="Hibbett D.S."/>
            <person name="Martin F."/>
        </authorList>
    </citation>
    <scope>NUCLEOTIDE SEQUENCE [LARGE SCALE GENOMIC DNA]</scope>
    <source>
        <strain evidence="3">UH-Slu-Lm8-n1</strain>
    </source>
</reference>
<dbReference type="InterPro" id="IPR036638">
    <property type="entry name" value="HLH_DNA-bd_sf"/>
</dbReference>
<dbReference type="GO" id="GO:0046983">
    <property type="term" value="F:protein dimerization activity"/>
    <property type="evidence" value="ECO:0007669"/>
    <property type="project" value="InterPro"/>
</dbReference>
<dbReference type="AlphaFoldDB" id="A0A0D0A7W6"/>
<dbReference type="SUPFAM" id="SSF47459">
    <property type="entry name" value="HLH, helix-loop-helix DNA-binding domain"/>
    <property type="match status" value="1"/>
</dbReference>
<dbReference type="OrthoDB" id="2646507at2759"/>
<name>A0A0D0A7W6_9AGAM</name>
<reference evidence="2 3" key="1">
    <citation type="submission" date="2014-04" db="EMBL/GenBank/DDBJ databases">
        <authorList>
            <consortium name="DOE Joint Genome Institute"/>
            <person name="Kuo A."/>
            <person name="Ruytinx J."/>
            <person name="Rineau F."/>
            <person name="Colpaert J."/>
            <person name="Kohler A."/>
            <person name="Nagy L.G."/>
            <person name="Floudas D."/>
            <person name="Copeland A."/>
            <person name="Barry K.W."/>
            <person name="Cichocki N."/>
            <person name="Veneault-Fourrey C."/>
            <person name="LaButti K."/>
            <person name="Lindquist E.A."/>
            <person name="Lipzen A."/>
            <person name="Lundell T."/>
            <person name="Morin E."/>
            <person name="Murat C."/>
            <person name="Sun H."/>
            <person name="Tunlid A."/>
            <person name="Henrissat B."/>
            <person name="Grigoriev I.V."/>
            <person name="Hibbett D.S."/>
            <person name="Martin F."/>
            <person name="Nordberg H.P."/>
            <person name="Cantor M.N."/>
            <person name="Hua S.X."/>
        </authorList>
    </citation>
    <scope>NUCLEOTIDE SEQUENCE [LARGE SCALE GENOMIC DNA]</scope>
    <source>
        <strain evidence="2 3">UH-Slu-Lm8-n1</strain>
    </source>
</reference>
<feature type="region of interest" description="Disordered" evidence="1">
    <location>
        <begin position="1"/>
        <end position="31"/>
    </location>
</feature>
<organism evidence="2 3">
    <name type="scientific">Suillus luteus UH-Slu-Lm8-n1</name>
    <dbReference type="NCBI Taxonomy" id="930992"/>
    <lineage>
        <taxon>Eukaryota</taxon>
        <taxon>Fungi</taxon>
        <taxon>Dikarya</taxon>
        <taxon>Basidiomycota</taxon>
        <taxon>Agaricomycotina</taxon>
        <taxon>Agaricomycetes</taxon>
        <taxon>Agaricomycetidae</taxon>
        <taxon>Boletales</taxon>
        <taxon>Suillineae</taxon>
        <taxon>Suillaceae</taxon>
        <taxon>Suillus</taxon>
    </lineage>
</organism>
<evidence type="ECO:0000313" key="3">
    <source>
        <dbReference type="Proteomes" id="UP000054485"/>
    </source>
</evidence>
<dbReference type="HOGENOM" id="CLU_1994113_0_0_1"/>